<proteinExistence type="predicted"/>
<reference evidence="2 3" key="1">
    <citation type="journal article" date="2016" name="Mol. Biol. Evol.">
        <title>Comparative Genomics of Early-Diverging Mushroom-Forming Fungi Provides Insights into the Origins of Lignocellulose Decay Capabilities.</title>
        <authorList>
            <person name="Nagy L.G."/>
            <person name="Riley R."/>
            <person name="Tritt A."/>
            <person name="Adam C."/>
            <person name="Daum C."/>
            <person name="Floudas D."/>
            <person name="Sun H."/>
            <person name="Yadav J.S."/>
            <person name="Pangilinan J."/>
            <person name="Larsson K.H."/>
            <person name="Matsuura K."/>
            <person name="Barry K."/>
            <person name="Labutti K."/>
            <person name="Kuo R."/>
            <person name="Ohm R.A."/>
            <person name="Bhattacharya S.S."/>
            <person name="Shirouzu T."/>
            <person name="Yoshinaga Y."/>
            <person name="Martin F.M."/>
            <person name="Grigoriev I.V."/>
            <person name="Hibbett D.S."/>
        </authorList>
    </citation>
    <scope>NUCLEOTIDE SEQUENCE [LARGE SCALE GENOMIC DNA]</scope>
    <source>
        <strain evidence="2 3">L-15889</strain>
    </source>
</reference>
<accession>A0A165QQJ3</accession>
<organism evidence="2 3">
    <name type="scientific">Daedalea quercina L-15889</name>
    <dbReference type="NCBI Taxonomy" id="1314783"/>
    <lineage>
        <taxon>Eukaryota</taxon>
        <taxon>Fungi</taxon>
        <taxon>Dikarya</taxon>
        <taxon>Basidiomycota</taxon>
        <taxon>Agaricomycotina</taxon>
        <taxon>Agaricomycetes</taxon>
        <taxon>Polyporales</taxon>
        <taxon>Fomitopsis</taxon>
    </lineage>
</organism>
<dbReference type="EMBL" id="KV429055">
    <property type="protein sequence ID" value="KZT69790.1"/>
    <property type="molecule type" value="Genomic_DNA"/>
</dbReference>
<feature type="region of interest" description="Disordered" evidence="1">
    <location>
        <begin position="143"/>
        <end position="165"/>
    </location>
</feature>
<feature type="region of interest" description="Disordered" evidence="1">
    <location>
        <begin position="52"/>
        <end position="74"/>
    </location>
</feature>
<evidence type="ECO:0000313" key="2">
    <source>
        <dbReference type="EMBL" id="KZT69790.1"/>
    </source>
</evidence>
<name>A0A165QQJ3_9APHY</name>
<sequence>MSAYPLMSIDFFPEDPLIFDVGVGGQSTIDLCVDWTATYLAFPPYFNENAPQYVGETTTDPPSGSSPAPLQTVSNLNSTQQLPGLALPASFPRKFDSEPVPGPSSSLLTAFENRPAAGSHEPLTSQGTASLGAHVTIPKVRVAGPSHRAPPLALPSTQTSEEGEKTHVWSAPFMHEGKRKRECTLCNVKVHNDSGSCARHERTSMHQNQLPAEQRVLQLECNLCGKVYVYSHL</sequence>
<gene>
    <name evidence="2" type="ORF">DAEQUDRAFT_765117</name>
</gene>
<feature type="region of interest" description="Disordered" evidence="1">
    <location>
        <begin position="89"/>
        <end position="109"/>
    </location>
</feature>
<dbReference type="Proteomes" id="UP000076727">
    <property type="component" value="Unassembled WGS sequence"/>
</dbReference>
<evidence type="ECO:0000313" key="3">
    <source>
        <dbReference type="Proteomes" id="UP000076727"/>
    </source>
</evidence>
<feature type="compositionally biased region" description="Polar residues" evidence="1">
    <location>
        <begin position="55"/>
        <end position="74"/>
    </location>
</feature>
<dbReference type="AlphaFoldDB" id="A0A165QQJ3"/>
<protein>
    <submittedName>
        <fullName evidence="2">Uncharacterized protein</fullName>
    </submittedName>
</protein>
<evidence type="ECO:0000256" key="1">
    <source>
        <dbReference type="SAM" id="MobiDB-lite"/>
    </source>
</evidence>
<keyword evidence="3" id="KW-1185">Reference proteome</keyword>